<gene>
    <name evidence="1" type="ORF">D8Y23_12625</name>
</gene>
<comment type="caution">
    <text evidence="1">The sequence shown here is derived from an EMBL/GenBank/DDBJ whole genome shotgun (WGS) entry which is preliminary data.</text>
</comment>
<dbReference type="Proteomes" id="UP000285970">
    <property type="component" value="Unassembled WGS sequence"/>
</dbReference>
<protein>
    <submittedName>
        <fullName evidence="1">MmcQ/YjbR family DNA-binding protein</fullName>
    </submittedName>
</protein>
<proteinExistence type="predicted"/>
<sequence length="75" mass="8267">MRVRGKVFAFVAHEGALVVKLPEQRIGELTADGIAAPMIMRGRPLREWAEISPDAAETWAALIDEAHRFVDAITP</sequence>
<organism evidence="1 2">
    <name type="scientific">Microbacterium enclense</name>
    <dbReference type="NCBI Taxonomy" id="993073"/>
    <lineage>
        <taxon>Bacteria</taxon>
        <taxon>Bacillati</taxon>
        <taxon>Actinomycetota</taxon>
        <taxon>Actinomycetes</taxon>
        <taxon>Micrococcales</taxon>
        <taxon>Microbacteriaceae</taxon>
        <taxon>Microbacterium</taxon>
    </lineage>
</organism>
<keyword evidence="1" id="KW-0238">DNA-binding</keyword>
<name>A0A3S3MWA8_9MICO</name>
<evidence type="ECO:0000313" key="2">
    <source>
        <dbReference type="Proteomes" id="UP000285970"/>
    </source>
</evidence>
<evidence type="ECO:0000313" key="1">
    <source>
        <dbReference type="EMBL" id="RWR16917.1"/>
    </source>
</evidence>
<dbReference type="GO" id="GO:0003677">
    <property type="term" value="F:DNA binding"/>
    <property type="evidence" value="ECO:0007669"/>
    <property type="project" value="UniProtKB-KW"/>
</dbReference>
<dbReference type="EMBL" id="RBZY01000047">
    <property type="protein sequence ID" value="RWR16917.1"/>
    <property type="molecule type" value="Genomic_DNA"/>
</dbReference>
<reference evidence="1 2" key="1">
    <citation type="journal article" date="2018" name="Front. Microbiol.">
        <title>Novel Insights Into Bacterial Dimethylsulfoniopropionate Catabolism in the East China Sea.</title>
        <authorList>
            <person name="Liu J."/>
            <person name="Liu J."/>
            <person name="Zhang S.H."/>
            <person name="Liang J."/>
            <person name="Lin H."/>
            <person name="Song D."/>
            <person name="Yang G.P."/>
            <person name="Todd J.D."/>
            <person name="Zhang X.H."/>
        </authorList>
    </citation>
    <scope>NUCLEOTIDE SEQUENCE [LARGE SCALE GENOMIC DNA]</scope>
    <source>
        <strain evidence="1 2">ZYFD042</strain>
    </source>
</reference>
<accession>A0A3S3MWA8</accession>
<dbReference type="AlphaFoldDB" id="A0A3S3MWA8"/>